<keyword evidence="2" id="KW-1185">Reference proteome</keyword>
<gene>
    <name evidence="1" type="ORF">PHYEVI_LOCUS477</name>
</gene>
<name>A0A9N9XIV4_PHYSR</name>
<dbReference type="InterPro" id="IPR039664">
    <property type="entry name" value="GRB/APBB1IP"/>
</dbReference>
<dbReference type="Proteomes" id="UP001153712">
    <property type="component" value="Chromosome 1"/>
</dbReference>
<dbReference type="InterPro" id="IPR011993">
    <property type="entry name" value="PH-like_dom_sf"/>
</dbReference>
<evidence type="ECO:0000313" key="2">
    <source>
        <dbReference type="Proteomes" id="UP001153712"/>
    </source>
</evidence>
<proteinExistence type="predicted"/>
<accession>A0A9N9XIV4</accession>
<dbReference type="EMBL" id="OU900094">
    <property type="protein sequence ID" value="CAG9854010.1"/>
    <property type="molecule type" value="Genomic_DNA"/>
</dbReference>
<organism evidence="1 2">
    <name type="scientific">Phyllotreta striolata</name>
    <name type="common">Striped flea beetle</name>
    <name type="synonym">Crioceris striolata</name>
    <dbReference type="NCBI Taxonomy" id="444603"/>
    <lineage>
        <taxon>Eukaryota</taxon>
        <taxon>Metazoa</taxon>
        <taxon>Ecdysozoa</taxon>
        <taxon>Arthropoda</taxon>
        <taxon>Hexapoda</taxon>
        <taxon>Insecta</taxon>
        <taxon>Pterygota</taxon>
        <taxon>Neoptera</taxon>
        <taxon>Endopterygota</taxon>
        <taxon>Coleoptera</taxon>
        <taxon>Polyphaga</taxon>
        <taxon>Cucujiformia</taxon>
        <taxon>Chrysomeloidea</taxon>
        <taxon>Chrysomelidae</taxon>
        <taxon>Galerucinae</taxon>
        <taxon>Alticini</taxon>
        <taxon>Phyllotreta</taxon>
    </lineage>
</organism>
<evidence type="ECO:0000313" key="1">
    <source>
        <dbReference type="EMBL" id="CAG9854010.1"/>
    </source>
</evidence>
<dbReference type="PANTHER" id="PTHR11243">
    <property type="entry name" value="GROWTH FACTOR RECEPTOR-BOUND PROTEIN"/>
    <property type="match status" value="1"/>
</dbReference>
<dbReference type="PANTHER" id="PTHR11243:SF38">
    <property type="entry name" value="GROWTH FACTOR RECEPTOR-BOUND PROTEIN 14-LIKE ISOFORM X1"/>
    <property type="match status" value="1"/>
</dbReference>
<dbReference type="AlphaFoldDB" id="A0A9N9XIV4"/>
<reference evidence="1" key="1">
    <citation type="submission" date="2022-01" db="EMBL/GenBank/DDBJ databases">
        <authorList>
            <person name="King R."/>
        </authorList>
    </citation>
    <scope>NUCLEOTIDE SEQUENCE</scope>
</reference>
<dbReference type="OrthoDB" id="8815311at2759"/>
<dbReference type="Gene3D" id="2.30.29.30">
    <property type="entry name" value="Pleckstrin-homology domain (PH domain)/Phosphotyrosine-binding domain (PTB)"/>
    <property type="match status" value="1"/>
</dbReference>
<protein>
    <submittedName>
        <fullName evidence="1">Uncharacterized protein</fullName>
    </submittedName>
</protein>
<sequence length="123" mass="15079">MRNFSYHASFKFRFRKDFRKYEFFHHPQQFFPYGMLNIETETDKDVNKSPPNLNHLQVEYMVIQEGMCPVIFSHVWIRDDRKKVWIKTFMLLRDQKLFISQKIQTLAKFMRKPKEQALELVSV</sequence>